<keyword evidence="19" id="KW-1185">Reference proteome</keyword>
<keyword evidence="6 16" id="KW-0028">Amino-acid biosynthesis</keyword>
<dbReference type="GO" id="GO:0005524">
    <property type="term" value="F:ATP binding"/>
    <property type="evidence" value="ECO:0007669"/>
    <property type="project" value="UniProtKB-KW"/>
</dbReference>
<dbReference type="InterPro" id="IPR045865">
    <property type="entry name" value="ACT-like_dom_sf"/>
</dbReference>
<dbReference type="GO" id="GO:0004072">
    <property type="term" value="F:aspartate kinase activity"/>
    <property type="evidence" value="ECO:0007669"/>
    <property type="project" value="UniProtKB-EC"/>
</dbReference>
<dbReference type="GO" id="GO:0009090">
    <property type="term" value="P:homoserine biosynthetic process"/>
    <property type="evidence" value="ECO:0007669"/>
    <property type="project" value="TreeGrafter"/>
</dbReference>
<keyword evidence="10 14" id="KW-0067">ATP-binding</keyword>
<dbReference type="GO" id="GO:0009089">
    <property type="term" value="P:lysine biosynthetic process via diaminopimelate"/>
    <property type="evidence" value="ECO:0007669"/>
    <property type="project" value="UniProtKB-UniPathway"/>
</dbReference>
<comment type="pathway">
    <text evidence="3 16">Amino-acid biosynthesis; L-methionine biosynthesis via de novo pathway; L-homoserine from L-aspartate: step 1/3.</text>
</comment>
<dbReference type="InterPro" id="IPR002912">
    <property type="entry name" value="ACT_dom"/>
</dbReference>
<dbReference type="PANTHER" id="PTHR21499:SF3">
    <property type="entry name" value="ASPARTOKINASE"/>
    <property type="match status" value="1"/>
</dbReference>
<protein>
    <recommendedName>
        <fullName evidence="15">Aspartokinase</fullName>
        <ecNumber evidence="15">2.7.2.4</ecNumber>
    </recommendedName>
</protein>
<evidence type="ECO:0000256" key="12">
    <source>
        <dbReference type="ARBA" id="ARBA00023154"/>
    </source>
</evidence>
<dbReference type="NCBIfam" id="TIGR00657">
    <property type="entry name" value="asp_kinases"/>
    <property type="match status" value="1"/>
</dbReference>
<reference evidence="18 19" key="1">
    <citation type="submission" date="2020-02" db="EMBL/GenBank/DDBJ databases">
        <title>Genome assembly of a novel Clostridium senegalense strain.</title>
        <authorList>
            <person name="Gupta T.B."/>
            <person name="Jauregui R."/>
            <person name="Maclean P."/>
            <person name="Nawarathana A."/>
            <person name="Brightwell G."/>
        </authorList>
    </citation>
    <scope>NUCLEOTIDE SEQUENCE [LARGE SCALE GENOMIC DNA]</scope>
    <source>
        <strain evidence="18 19">AGRFS4</strain>
    </source>
</reference>
<evidence type="ECO:0000256" key="8">
    <source>
        <dbReference type="ARBA" id="ARBA00022741"/>
    </source>
</evidence>
<dbReference type="PROSITE" id="PS00324">
    <property type="entry name" value="ASPARTOKINASE"/>
    <property type="match status" value="1"/>
</dbReference>
<keyword evidence="9 15" id="KW-0418">Kinase</keyword>
<dbReference type="GO" id="GO:0019877">
    <property type="term" value="P:diaminopimelate biosynthetic process"/>
    <property type="evidence" value="ECO:0007669"/>
    <property type="project" value="UniProtKB-KW"/>
</dbReference>
<evidence type="ECO:0000256" key="10">
    <source>
        <dbReference type="ARBA" id="ARBA00022840"/>
    </source>
</evidence>
<feature type="binding site" evidence="14">
    <location>
        <position position="79"/>
    </location>
    <ligand>
        <name>substrate</name>
    </ligand>
</feature>
<dbReference type="NCBIfam" id="NF006068">
    <property type="entry name" value="PRK08210.1"/>
    <property type="match status" value="1"/>
</dbReference>
<dbReference type="InterPro" id="IPR001341">
    <property type="entry name" value="Asp_kinase"/>
</dbReference>
<evidence type="ECO:0000256" key="4">
    <source>
        <dbReference type="ARBA" id="ARBA00005139"/>
    </source>
</evidence>
<feature type="domain" description="ACT" evidence="17">
    <location>
        <begin position="337"/>
        <end position="397"/>
    </location>
</feature>
<evidence type="ECO:0000256" key="14">
    <source>
        <dbReference type="PIRSR" id="PIRSR000726-1"/>
    </source>
</evidence>
<dbReference type="SUPFAM" id="SSF55021">
    <property type="entry name" value="ACT-like"/>
    <property type="match status" value="2"/>
</dbReference>
<dbReference type="Pfam" id="PF00696">
    <property type="entry name" value="AA_kinase"/>
    <property type="match status" value="1"/>
</dbReference>
<dbReference type="PIRSF" id="PIRSF000726">
    <property type="entry name" value="Asp_kin"/>
    <property type="match status" value="1"/>
</dbReference>
<dbReference type="UniPathway" id="UPA00050">
    <property type="reaction ID" value="UER00461"/>
</dbReference>
<keyword evidence="11" id="KW-0220">Diaminopimelate biosynthesis</keyword>
<dbReference type="InterPro" id="IPR018042">
    <property type="entry name" value="Aspartate_kinase_CS"/>
</dbReference>
<dbReference type="UniPathway" id="UPA00051">
    <property type="reaction ID" value="UER00462"/>
</dbReference>
<keyword evidence="8 14" id="KW-0547">Nucleotide-binding</keyword>
<feature type="binding site" evidence="14">
    <location>
        <position position="52"/>
    </location>
    <ligand>
        <name>substrate</name>
    </ligand>
</feature>
<dbReference type="CDD" id="cd04937">
    <property type="entry name" value="ACT_AKi-DapG-BS_2"/>
    <property type="match status" value="1"/>
</dbReference>
<evidence type="ECO:0000256" key="3">
    <source>
        <dbReference type="ARBA" id="ARBA00004986"/>
    </source>
</evidence>
<sequence length="397" mass="43264">MKILVQKFGGTSVSSKNNRKLVVKKVKSAIENGYSPVVVVSAMGRKGDNYATDTLLQLLDDEFKRSNLLATDAILGCGEIISTVVMCNELYNEDINAVPLTGGLAGIQTDNTYGNATILNVESKRILELLEKGIVPVVAGFQGIGEDGYLTTLGRGGSDVTGAILGAGLNAKEVHIYTDVDGIMTADPRIVSEAALIKQIGYDEVFQFADQGAKVIHPRAVEISKKYGIPLVIKNTLSDCEGTTISNEICDLSSSIITGITHIKDRVQITVSHNGTEEYIDLFEILANENISIDLISVFPKQKIFTIESKDLDKFKYILKEINLEYSYIENCSKIAVIGSKMKGVPGVMARILKALTKGNIEVLQTADSHMTIWCLVEEINTQSAINLLHKEFNLEQ</sequence>
<dbReference type="InterPro" id="IPR036393">
    <property type="entry name" value="AceGlu_kinase-like_sf"/>
</dbReference>
<keyword evidence="7 15" id="KW-0808">Transferase</keyword>
<dbReference type="GO" id="GO:0009088">
    <property type="term" value="P:threonine biosynthetic process"/>
    <property type="evidence" value="ECO:0007669"/>
    <property type="project" value="UniProtKB-UniPathway"/>
</dbReference>
<accession>A0A6M0H156</accession>
<evidence type="ECO:0000256" key="1">
    <source>
        <dbReference type="ARBA" id="ARBA00003121"/>
    </source>
</evidence>
<evidence type="ECO:0000256" key="5">
    <source>
        <dbReference type="ARBA" id="ARBA00010122"/>
    </source>
</evidence>
<name>A0A6M0H156_9CLOT</name>
<dbReference type="Gene3D" id="3.30.2130.10">
    <property type="entry name" value="VC0802-like"/>
    <property type="match status" value="1"/>
</dbReference>
<dbReference type="SUPFAM" id="SSF53633">
    <property type="entry name" value="Carbamate kinase-like"/>
    <property type="match status" value="1"/>
</dbReference>
<comment type="caution">
    <text evidence="18">The sequence shown here is derived from an EMBL/GenBank/DDBJ whole genome shotgun (WGS) entry which is preliminary data.</text>
</comment>
<comment type="pathway">
    <text evidence="4 16">Amino-acid biosynthesis; L-threonine biosynthesis; L-threonine from L-aspartate: step 1/5.</text>
</comment>
<organism evidence="18 19">
    <name type="scientific">Clostridium senegalense</name>
    <dbReference type="NCBI Taxonomy" id="1465809"/>
    <lineage>
        <taxon>Bacteria</taxon>
        <taxon>Bacillati</taxon>
        <taxon>Bacillota</taxon>
        <taxon>Clostridia</taxon>
        <taxon>Eubacteriales</taxon>
        <taxon>Clostridiaceae</taxon>
        <taxon>Clostridium</taxon>
    </lineage>
</organism>
<evidence type="ECO:0000256" key="11">
    <source>
        <dbReference type="ARBA" id="ARBA00022915"/>
    </source>
</evidence>
<dbReference type="PROSITE" id="PS51671">
    <property type="entry name" value="ACT"/>
    <property type="match status" value="1"/>
</dbReference>
<dbReference type="EC" id="2.7.2.4" evidence="15"/>
<dbReference type="InterPro" id="IPR001048">
    <property type="entry name" value="Asp/Glu/Uridylate_kinase"/>
</dbReference>
<dbReference type="Pfam" id="PF13840">
    <property type="entry name" value="ACT_7"/>
    <property type="match status" value="1"/>
</dbReference>
<dbReference type="GO" id="GO:0005829">
    <property type="term" value="C:cytosol"/>
    <property type="evidence" value="ECO:0007669"/>
    <property type="project" value="TreeGrafter"/>
</dbReference>
<evidence type="ECO:0000313" key="19">
    <source>
        <dbReference type="Proteomes" id="UP000481872"/>
    </source>
</evidence>
<dbReference type="InterPro" id="IPR005260">
    <property type="entry name" value="Asp_kin_monofn"/>
</dbReference>
<dbReference type="Proteomes" id="UP000481872">
    <property type="component" value="Unassembled WGS sequence"/>
</dbReference>
<feature type="binding site" evidence="14">
    <location>
        <position position="189"/>
    </location>
    <ligand>
        <name>ATP</name>
        <dbReference type="ChEBI" id="CHEBI:30616"/>
    </ligand>
</feature>
<dbReference type="AlphaFoldDB" id="A0A6M0H156"/>
<evidence type="ECO:0000256" key="9">
    <source>
        <dbReference type="ARBA" id="ARBA00022777"/>
    </source>
</evidence>
<evidence type="ECO:0000256" key="2">
    <source>
        <dbReference type="ARBA" id="ARBA00004766"/>
    </source>
</evidence>
<dbReference type="Gene3D" id="3.40.1160.10">
    <property type="entry name" value="Acetylglutamate kinase-like"/>
    <property type="match status" value="1"/>
</dbReference>
<evidence type="ECO:0000259" key="17">
    <source>
        <dbReference type="PROSITE" id="PS51671"/>
    </source>
</evidence>
<evidence type="ECO:0000313" key="18">
    <source>
        <dbReference type="EMBL" id="NEU03352.1"/>
    </source>
</evidence>
<comment type="similarity">
    <text evidence="5 15">Belongs to the aspartokinase family.</text>
</comment>
<gene>
    <name evidence="18" type="primary">dapG</name>
    <name evidence="18" type="ORF">G3M99_00500</name>
</gene>
<dbReference type="InterPro" id="IPR027795">
    <property type="entry name" value="CASTOR_ACT_dom"/>
</dbReference>
<evidence type="ECO:0000256" key="7">
    <source>
        <dbReference type="ARBA" id="ARBA00022679"/>
    </source>
</evidence>
<feature type="binding site" evidence="14">
    <location>
        <begin position="214"/>
        <end position="215"/>
    </location>
    <ligand>
        <name>ATP</name>
        <dbReference type="ChEBI" id="CHEBI:30616"/>
    </ligand>
</feature>
<comment type="function">
    <text evidence="1">Catalyzes the phosphorylation of the beta-carboxyl group of aspartic acid with ATP to yield 4-phospho-L-aspartate, which is involved in the branched biosynthetic pathway leading to the biosynthesis of amino acids threonine, isoleucine and methionine.</text>
</comment>
<evidence type="ECO:0000256" key="13">
    <source>
        <dbReference type="ARBA" id="ARBA00047872"/>
    </source>
</evidence>
<evidence type="ECO:0000256" key="16">
    <source>
        <dbReference type="RuleBase" id="RU004249"/>
    </source>
</evidence>
<dbReference type="RefSeq" id="WP_061995021.1">
    <property type="nucleotide sequence ID" value="NZ_JAAGPU010000001.1"/>
</dbReference>
<evidence type="ECO:0000256" key="6">
    <source>
        <dbReference type="ARBA" id="ARBA00022605"/>
    </source>
</evidence>
<dbReference type="PANTHER" id="PTHR21499">
    <property type="entry name" value="ASPARTATE KINASE"/>
    <property type="match status" value="1"/>
</dbReference>
<comment type="pathway">
    <text evidence="2 16">Amino-acid biosynthesis; L-lysine biosynthesis via DAP pathway; (S)-tetrahydrodipicolinate from L-aspartate: step 1/4.</text>
</comment>
<dbReference type="EMBL" id="JAAGPU010000001">
    <property type="protein sequence ID" value="NEU03352.1"/>
    <property type="molecule type" value="Genomic_DNA"/>
</dbReference>
<proteinExistence type="inferred from homology"/>
<dbReference type="UniPathway" id="UPA00034">
    <property type="reaction ID" value="UER00015"/>
</dbReference>
<feature type="binding site" evidence="14">
    <location>
        <begin position="7"/>
        <end position="10"/>
    </location>
    <ligand>
        <name>ATP</name>
        <dbReference type="ChEBI" id="CHEBI:30616"/>
    </ligand>
</feature>
<feature type="binding site" evidence="14">
    <location>
        <begin position="178"/>
        <end position="179"/>
    </location>
    <ligand>
        <name>ATP</name>
        <dbReference type="ChEBI" id="CHEBI:30616"/>
    </ligand>
</feature>
<keyword evidence="12" id="KW-0457">Lysine biosynthesis</keyword>
<comment type="catalytic activity">
    <reaction evidence="13 15">
        <text>L-aspartate + ATP = 4-phospho-L-aspartate + ADP</text>
        <dbReference type="Rhea" id="RHEA:23776"/>
        <dbReference type="ChEBI" id="CHEBI:29991"/>
        <dbReference type="ChEBI" id="CHEBI:30616"/>
        <dbReference type="ChEBI" id="CHEBI:57535"/>
        <dbReference type="ChEBI" id="CHEBI:456216"/>
        <dbReference type="EC" id="2.7.2.4"/>
    </reaction>
</comment>
<evidence type="ECO:0000256" key="15">
    <source>
        <dbReference type="RuleBase" id="RU003448"/>
    </source>
</evidence>